<name>A0AAD8G808_ACIOX</name>
<dbReference type="AlphaFoldDB" id="A0AAD8G808"/>
<dbReference type="EMBL" id="JAGXEW010000007">
    <property type="protein sequence ID" value="KAK1169606.1"/>
    <property type="molecule type" value="Genomic_DNA"/>
</dbReference>
<feature type="region of interest" description="Disordered" evidence="1">
    <location>
        <begin position="91"/>
        <end position="111"/>
    </location>
</feature>
<evidence type="ECO:0000313" key="3">
    <source>
        <dbReference type="Proteomes" id="UP001230051"/>
    </source>
</evidence>
<reference evidence="2" key="1">
    <citation type="submission" date="2022-02" db="EMBL/GenBank/DDBJ databases">
        <title>Atlantic sturgeon de novo genome assembly.</title>
        <authorList>
            <person name="Stock M."/>
            <person name="Klopp C."/>
            <person name="Guiguen Y."/>
            <person name="Cabau C."/>
            <person name="Parinello H."/>
            <person name="Santidrian Yebra-Pimentel E."/>
            <person name="Kuhl H."/>
            <person name="Dirks R.P."/>
            <person name="Guessner J."/>
            <person name="Wuertz S."/>
            <person name="Du K."/>
            <person name="Schartl M."/>
        </authorList>
    </citation>
    <scope>NUCLEOTIDE SEQUENCE</scope>
    <source>
        <strain evidence="2">STURGEONOMICS-FGT-2020</strain>
        <tissue evidence="2">Whole blood</tissue>
    </source>
</reference>
<evidence type="ECO:0000313" key="2">
    <source>
        <dbReference type="EMBL" id="KAK1169606.1"/>
    </source>
</evidence>
<keyword evidence="3" id="KW-1185">Reference proteome</keyword>
<dbReference type="Proteomes" id="UP001230051">
    <property type="component" value="Unassembled WGS sequence"/>
</dbReference>
<gene>
    <name evidence="2" type="ORF">AOXY_G8440</name>
</gene>
<comment type="caution">
    <text evidence="2">The sequence shown here is derived from an EMBL/GenBank/DDBJ whole genome shotgun (WGS) entry which is preliminary data.</text>
</comment>
<protein>
    <submittedName>
        <fullName evidence="2">Uncharacterized protein</fullName>
    </submittedName>
</protein>
<feature type="compositionally biased region" description="Acidic residues" evidence="1">
    <location>
        <begin position="102"/>
        <end position="111"/>
    </location>
</feature>
<evidence type="ECO:0000256" key="1">
    <source>
        <dbReference type="SAM" id="MobiDB-lite"/>
    </source>
</evidence>
<sequence length="111" mass="12632">MFALFDFFEEKSVVVGDLNCIDASCGVSLDELYPDQWDFSRDIIVKWPTKSNKKGKGTTSNKLYPAQILEISDNEQLLNQKRDSLVAGKDIESESGMRSRNEEEEDCTILF</sequence>
<accession>A0AAD8G808</accession>
<proteinExistence type="predicted"/>
<organism evidence="2 3">
    <name type="scientific">Acipenser oxyrinchus oxyrinchus</name>
    <dbReference type="NCBI Taxonomy" id="40147"/>
    <lineage>
        <taxon>Eukaryota</taxon>
        <taxon>Metazoa</taxon>
        <taxon>Chordata</taxon>
        <taxon>Craniata</taxon>
        <taxon>Vertebrata</taxon>
        <taxon>Euteleostomi</taxon>
        <taxon>Actinopterygii</taxon>
        <taxon>Chondrostei</taxon>
        <taxon>Acipenseriformes</taxon>
        <taxon>Acipenseridae</taxon>
        <taxon>Acipenser</taxon>
    </lineage>
</organism>
<feature type="compositionally biased region" description="Basic and acidic residues" evidence="1">
    <location>
        <begin position="91"/>
        <end position="101"/>
    </location>
</feature>